<dbReference type="InterPro" id="IPR043519">
    <property type="entry name" value="NT_sf"/>
</dbReference>
<evidence type="ECO:0000256" key="18">
    <source>
        <dbReference type="ARBA" id="ARBA00035726"/>
    </source>
</evidence>
<dbReference type="AlphaFoldDB" id="A0A6C0HD75"/>
<evidence type="ECO:0000256" key="12">
    <source>
        <dbReference type="ARBA" id="ARBA00022843"/>
    </source>
</evidence>
<dbReference type="FunFam" id="3.30.210.10:FF:000002">
    <property type="entry name" value="DNA polymerase"/>
    <property type="match status" value="1"/>
</dbReference>
<evidence type="ECO:0000256" key="16">
    <source>
        <dbReference type="ARBA" id="ARBA00023239"/>
    </source>
</evidence>
<dbReference type="PANTHER" id="PTHR11276">
    <property type="entry name" value="DNA POLYMERASE TYPE-X FAMILY MEMBER"/>
    <property type="match status" value="1"/>
</dbReference>
<feature type="compositionally biased region" description="Basic and acidic residues" evidence="23">
    <location>
        <begin position="345"/>
        <end position="377"/>
    </location>
</feature>
<feature type="region of interest" description="Disordered" evidence="23">
    <location>
        <begin position="332"/>
        <end position="390"/>
    </location>
</feature>
<dbReference type="InterPro" id="IPR037160">
    <property type="entry name" value="DNA_Pol_thumb_sf"/>
</dbReference>
<comment type="catalytic activity">
    <reaction evidence="22">
        <text>DNA(n) + a 2'-deoxyribonucleoside 5'-triphosphate = DNA(n+1) + diphosphate</text>
        <dbReference type="Rhea" id="RHEA:22508"/>
        <dbReference type="Rhea" id="RHEA-COMP:17339"/>
        <dbReference type="Rhea" id="RHEA-COMP:17340"/>
        <dbReference type="ChEBI" id="CHEBI:33019"/>
        <dbReference type="ChEBI" id="CHEBI:61560"/>
        <dbReference type="ChEBI" id="CHEBI:173112"/>
        <dbReference type="EC" id="2.7.7.7"/>
    </reaction>
</comment>
<evidence type="ECO:0000256" key="1">
    <source>
        <dbReference type="ARBA" id="ARBA00001946"/>
    </source>
</evidence>
<keyword evidence="6" id="KW-0488">Methylation</keyword>
<dbReference type="Pfam" id="PF14716">
    <property type="entry name" value="HHH_8"/>
    <property type="match status" value="1"/>
</dbReference>
<dbReference type="GO" id="GO:0006303">
    <property type="term" value="P:double-strand break repair via nonhomologous end joining"/>
    <property type="evidence" value="ECO:0007669"/>
    <property type="project" value="TreeGrafter"/>
</dbReference>
<evidence type="ECO:0000256" key="11">
    <source>
        <dbReference type="ARBA" id="ARBA00022763"/>
    </source>
</evidence>
<comment type="catalytic activity">
    <reaction evidence="19">
        <text>2'-deoxyribonucleotide-(2'-deoxyribose 5'-phosphate)-2'-deoxyribonucleotide-DNA = a 3'-end 2'-deoxyribonucleotide-(2,3-dehydro-2,3-deoxyribose 5'-phosphate)-DNA + a 5'-end 5'-phospho-2'-deoxyribonucleoside-DNA + H(+)</text>
        <dbReference type="Rhea" id="RHEA:66592"/>
        <dbReference type="Rhea" id="RHEA-COMP:13180"/>
        <dbReference type="Rhea" id="RHEA-COMP:16897"/>
        <dbReference type="Rhea" id="RHEA-COMP:17067"/>
        <dbReference type="ChEBI" id="CHEBI:15378"/>
        <dbReference type="ChEBI" id="CHEBI:136412"/>
        <dbReference type="ChEBI" id="CHEBI:157695"/>
        <dbReference type="ChEBI" id="CHEBI:167181"/>
        <dbReference type="EC" id="4.2.99.18"/>
    </reaction>
</comment>
<dbReference type="InterPro" id="IPR029398">
    <property type="entry name" value="PolB_thumb"/>
</dbReference>
<evidence type="ECO:0000256" key="7">
    <source>
        <dbReference type="ARBA" id="ARBA00022634"/>
    </source>
</evidence>
<dbReference type="InterPro" id="IPR002054">
    <property type="entry name" value="DNA-dir_DNA_pol_X"/>
</dbReference>
<comment type="catalytic activity">
    <reaction evidence="20">
        <text>a 5'-end 2'-deoxyribose-2'-deoxyribonucleotide-DNA = (2E,4S)-4-hydroxypenten-2-al-5-phosphate + a 5'-end 5'-phospho-2'-deoxyribonucleoside-DNA + H(+)</text>
        <dbReference type="Rhea" id="RHEA:76255"/>
        <dbReference type="Rhea" id="RHEA-COMP:13180"/>
        <dbReference type="Rhea" id="RHEA-COMP:18657"/>
        <dbReference type="ChEBI" id="CHEBI:15378"/>
        <dbReference type="ChEBI" id="CHEBI:136412"/>
        <dbReference type="ChEBI" id="CHEBI:195194"/>
        <dbReference type="ChEBI" id="CHEBI:195195"/>
    </reaction>
</comment>
<dbReference type="Gene3D" id="3.30.210.10">
    <property type="entry name" value="DNA polymerase, thumb domain"/>
    <property type="match status" value="1"/>
</dbReference>
<keyword evidence="16" id="KW-0456">Lyase</keyword>
<dbReference type="GO" id="GO:0003887">
    <property type="term" value="F:DNA-directed DNA polymerase activity"/>
    <property type="evidence" value="ECO:0007669"/>
    <property type="project" value="UniProtKB-KW"/>
</dbReference>
<keyword evidence="14" id="KW-0915">Sodium</keyword>
<dbReference type="PRINTS" id="PR00869">
    <property type="entry name" value="DNAPOLX"/>
</dbReference>
<reference evidence="26" key="1">
    <citation type="journal article" date="2020" name="Nature">
        <title>Giant virus diversity and host interactions through global metagenomics.</title>
        <authorList>
            <person name="Schulz F."/>
            <person name="Roux S."/>
            <person name="Paez-Espino D."/>
            <person name="Jungbluth S."/>
            <person name="Walsh D.A."/>
            <person name="Denef V.J."/>
            <person name="McMahon K.D."/>
            <person name="Konstantinidis K.T."/>
            <person name="Eloe-Fadrosh E.A."/>
            <person name="Kyrpides N.C."/>
            <person name="Woyke T."/>
        </authorList>
    </citation>
    <scope>NUCLEOTIDE SEQUENCE</scope>
    <source>
        <strain evidence="26">GVMAG-M-3300023179-90</strain>
    </source>
</reference>
<dbReference type="SUPFAM" id="SSF81301">
    <property type="entry name" value="Nucleotidyltransferase"/>
    <property type="match status" value="1"/>
</dbReference>
<dbReference type="InterPro" id="IPR010996">
    <property type="entry name" value="HHH_MUS81"/>
</dbReference>
<evidence type="ECO:0000256" key="23">
    <source>
        <dbReference type="SAM" id="MobiDB-lite"/>
    </source>
</evidence>
<dbReference type="InterPro" id="IPR027421">
    <property type="entry name" value="DNA_pol_lamdba_lyase_dom_sf"/>
</dbReference>
<feature type="domain" description="Helix-hairpin-helix DNA-binding motif class 1" evidence="24">
    <location>
        <begin position="56"/>
        <end position="75"/>
    </location>
</feature>
<dbReference type="SMART" id="SM00483">
    <property type="entry name" value="POLXc"/>
    <property type="match status" value="1"/>
</dbReference>
<evidence type="ECO:0000256" key="17">
    <source>
        <dbReference type="ARBA" id="ARBA00035717"/>
    </source>
</evidence>
<protein>
    <recommendedName>
        <fullName evidence="5">DNA polymerase beta</fullName>
        <ecNumber evidence="3">2.7.7.7</ecNumber>
        <ecNumber evidence="4">4.2.99.18</ecNumber>
    </recommendedName>
    <alternativeName>
        <fullName evidence="17">5'-deoxyribose-phosphate lyase</fullName>
    </alternativeName>
    <alternativeName>
        <fullName evidence="18">AP lyase</fullName>
    </alternativeName>
</protein>
<accession>A0A6C0HD75</accession>
<comment type="function">
    <text evidence="21">Repair polymerase that plays a key role in base-excision repair. During this process, the damaged base is excised by specific DNA glycosylases, the DNA backbone is nicked at the abasic site by an apurinic/apyrimidic (AP) endonuclease, and POLB removes 5'-deoxyribose-phosphate from the preincised AP site acting as a 5'-deoxyribose-phosphate lyase (5'-dRP lyase); through its DNA polymerase activity, it adds one nucleotide to the 3' end of the arising single-nucleotide gap. Conducts 'gap-filling' DNA synthesis in a stepwise distributive fashion rather than in a processive fashion as for other DNA polymerases. It is also able to cleave sugar-phosphate bonds 3' to an intact AP site, acting as an AP lyase.</text>
</comment>
<comment type="cofactor">
    <cofactor evidence="1">
        <name>Mg(2+)</name>
        <dbReference type="ChEBI" id="CHEBI:18420"/>
    </cofactor>
</comment>
<dbReference type="EC" id="2.7.7.7" evidence="3"/>
<keyword evidence="13" id="KW-0239">DNA-directed DNA polymerase</keyword>
<dbReference type="CDD" id="cd00141">
    <property type="entry name" value="NT_POLXc"/>
    <property type="match status" value="1"/>
</dbReference>
<organism evidence="26">
    <name type="scientific">viral metagenome</name>
    <dbReference type="NCBI Taxonomy" id="1070528"/>
    <lineage>
        <taxon>unclassified sequences</taxon>
        <taxon>metagenomes</taxon>
        <taxon>organismal metagenomes</taxon>
    </lineage>
</organism>
<evidence type="ECO:0000256" key="9">
    <source>
        <dbReference type="ARBA" id="ARBA00022695"/>
    </source>
</evidence>
<proteinExistence type="predicted"/>
<dbReference type="InterPro" id="IPR028207">
    <property type="entry name" value="DNA_pol_B_palm_palm"/>
</dbReference>
<evidence type="ECO:0000313" key="26">
    <source>
        <dbReference type="EMBL" id="QHT77953.1"/>
    </source>
</evidence>
<dbReference type="GO" id="GO:0005737">
    <property type="term" value="C:cytoplasm"/>
    <property type="evidence" value="ECO:0007669"/>
    <property type="project" value="UniProtKB-SubCell"/>
</dbReference>
<evidence type="ECO:0000259" key="24">
    <source>
        <dbReference type="SMART" id="SM00278"/>
    </source>
</evidence>
<dbReference type="Gene3D" id="1.10.150.20">
    <property type="entry name" value="5' to 3' exonuclease, C-terminal subdomain"/>
    <property type="match status" value="1"/>
</dbReference>
<feature type="domain" description="DNA-directed DNA polymerase X" evidence="25">
    <location>
        <begin position="9"/>
        <end position="317"/>
    </location>
</feature>
<dbReference type="PRINTS" id="PR00870">
    <property type="entry name" value="DNAPOLXBETA"/>
</dbReference>
<dbReference type="InterPro" id="IPR003583">
    <property type="entry name" value="Hlx-hairpin-Hlx_DNA-bd_motif"/>
</dbReference>
<evidence type="ECO:0000256" key="3">
    <source>
        <dbReference type="ARBA" id="ARBA00012417"/>
    </source>
</evidence>
<evidence type="ECO:0000256" key="22">
    <source>
        <dbReference type="ARBA" id="ARBA00049244"/>
    </source>
</evidence>
<feature type="domain" description="Helix-hairpin-helix DNA-binding motif class 1" evidence="24">
    <location>
        <begin position="93"/>
        <end position="112"/>
    </location>
</feature>
<keyword evidence="9" id="KW-0548">Nucleotidyltransferase</keyword>
<dbReference type="SUPFAM" id="SSF81585">
    <property type="entry name" value="PsbU/PolX domain-like"/>
    <property type="match status" value="1"/>
</dbReference>
<dbReference type="InterPro" id="IPR002008">
    <property type="entry name" value="DNA_pol_X_beta-like"/>
</dbReference>
<dbReference type="Pfam" id="PF14791">
    <property type="entry name" value="DNA_pol_B_thumb"/>
    <property type="match status" value="1"/>
</dbReference>
<evidence type="ECO:0000256" key="8">
    <source>
        <dbReference type="ARBA" id="ARBA00022679"/>
    </source>
</evidence>
<evidence type="ECO:0000256" key="21">
    <source>
        <dbReference type="ARBA" id="ARBA00045548"/>
    </source>
</evidence>
<dbReference type="Pfam" id="PF14792">
    <property type="entry name" value="DNA_pol_B_palm"/>
    <property type="match status" value="1"/>
</dbReference>
<dbReference type="EMBL" id="MN739924">
    <property type="protein sequence ID" value="QHT77953.1"/>
    <property type="molecule type" value="Genomic_DNA"/>
</dbReference>
<sequence>MNLEETPKKIDTTDLANIMNKLAIIMNKTGEPMKARAYQKAEETLLGVNEEITDLSQLQGKPGIGPTIMEKMKEYLRTGTLTLLEREKANPMNILTEVYGIGPKKAKELVDKGITTIETLREQQEEVLNEIQKVGLKYFEDILERIPRSEIDEYNELFATKFKELAEEGSQYEIVGSYRRGAKTSGDIDVIITSNNPDVFIRFIDALVQEKIIIEVLSRGKSKCLVITKIENSKHARRVDFLYTSPEEYPFSVLYFTGSKAFNTVMRGHALKLGYTLNEHRIARTSSPGSPIKMNFQNEKDIFDFLKLEYKEPNERTDGRAVVPYEVISEIPQTETQKTKKKREPKVPKEKKAREPTEKTRKKREPKEPKEPKPPKEKKNKTQNNLNIKR</sequence>
<name>A0A6C0HD75_9ZZZZ</name>
<dbReference type="InterPro" id="IPR018944">
    <property type="entry name" value="DNA_pol_lambd_fingers_domain"/>
</dbReference>
<keyword evidence="15" id="KW-0234">DNA repair</keyword>
<dbReference type="GO" id="GO:0005634">
    <property type="term" value="C:nucleus"/>
    <property type="evidence" value="ECO:0007669"/>
    <property type="project" value="TreeGrafter"/>
</dbReference>
<keyword evidence="7" id="KW-0237">DNA synthesis</keyword>
<dbReference type="GO" id="GO:0003677">
    <property type="term" value="F:DNA binding"/>
    <property type="evidence" value="ECO:0007669"/>
    <property type="project" value="InterPro"/>
</dbReference>
<keyword evidence="10" id="KW-0235">DNA replication</keyword>
<evidence type="ECO:0000256" key="10">
    <source>
        <dbReference type="ARBA" id="ARBA00022705"/>
    </source>
</evidence>
<evidence type="ECO:0000256" key="20">
    <source>
        <dbReference type="ARBA" id="ARBA00044678"/>
    </source>
</evidence>
<evidence type="ECO:0000256" key="5">
    <source>
        <dbReference type="ARBA" id="ARBA00020020"/>
    </source>
</evidence>
<evidence type="ECO:0000256" key="13">
    <source>
        <dbReference type="ARBA" id="ARBA00022932"/>
    </source>
</evidence>
<keyword evidence="12" id="KW-0832">Ubl conjugation</keyword>
<dbReference type="PANTHER" id="PTHR11276:SF28">
    <property type="entry name" value="DNA POLYMERASE LAMBDA"/>
    <property type="match status" value="1"/>
</dbReference>
<evidence type="ECO:0000256" key="4">
    <source>
        <dbReference type="ARBA" id="ARBA00012720"/>
    </source>
</evidence>
<evidence type="ECO:0000256" key="2">
    <source>
        <dbReference type="ARBA" id="ARBA00004496"/>
    </source>
</evidence>
<evidence type="ECO:0000256" key="19">
    <source>
        <dbReference type="ARBA" id="ARBA00044632"/>
    </source>
</evidence>
<keyword evidence="11" id="KW-0227">DNA damage</keyword>
<evidence type="ECO:0000256" key="6">
    <source>
        <dbReference type="ARBA" id="ARBA00022481"/>
    </source>
</evidence>
<dbReference type="Gene3D" id="1.10.150.110">
    <property type="entry name" value="DNA polymerase beta, N-terminal domain-like"/>
    <property type="match status" value="1"/>
</dbReference>
<dbReference type="Gene3D" id="3.30.460.10">
    <property type="entry name" value="Beta Polymerase, domain 2"/>
    <property type="match status" value="1"/>
</dbReference>
<dbReference type="Pfam" id="PF10391">
    <property type="entry name" value="DNA_pol_lambd_f"/>
    <property type="match status" value="1"/>
</dbReference>
<evidence type="ECO:0000256" key="14">
    <source>
        <dbReference type="ARBA" id="ARBA00023053"/>
    </source>
</evidence>
<dbReference type="InterPro" id="IPR022312">
    <property type="entry name" value="DNA_pol_X"/>
</dbReference>
<dbReference type="GO" id="GO:0140078">
    <property type="term" value="F:class I DNA-(apurinic or apyrimidinic site) endonuclease activity"/>
    <property type="evidence" value="ECO:0007669"/>
    <property type="project" value="UniProtKB-EC"/>
</dbReference>
<evidence type="ECO:0000259" key="25">
    <source>
        <dbReference type="SMART" id="SM00483"/>
    </source>
</evidence>
<evidence type="ECO:0000256" key="15">
    <source>
        <dbReference type="ARBA" id="ARBA00023204"/>
    </source>
</evidence>
<dbReference type="SUPFAM" id="SSF47802">
    <property type="entry name" value="DNA polymerase beta, N-terminal domain-like"/>
    <property type="match status" value="1"/>
</dbReference>
<dbReference type="SMART" id="SM00278">
    <property type="entry name" value="HhH1"/>
    <property type="match status" value="2"/>
</dbReference>
<comment type="subcellular location">
    <subcellularLocation>
        <location evidence="2">Cytoplasm</location>
    </subcellularLocation>
</comment>
<dbReference type="EC" id="4.2.99.18" evidence="4"/>
<keyword evidence="8" id="KW-0808">Transferase</keyword>